<evidence type="ECO:0000256" key="1">
    <source>
        <dbReference type="SAM" id="MobiDB-lite"/>
    </source>
</evidence>
<comment type="caution">
    <text evidence="3">The sequence shown here is derived from an EMBL/GenBank/DDBJ whole genome shotgun (WGS) entry which is preliminary data.</text>
</comment>
<dbReference type="Proteomes" id="UP000315295">
    <property type="component" value="Unassembled WGS sequence"/>
</dbReference>
<protein>
    <submittedName>
        <fullName evidence="3">Uncharacterized protein</fullName>
    </submittedName>
</protein>
<feature type="region of interest" description="Disordered" evidence="1">
    <location>
        <begin position="1"/>
        <end position="22"/>
    </location>
</feature>
<evidence type="ECO:0000256" key="2">
    <source>
        <dbReference type="SAM" id="Phobius"/>
    </source>
</evidence>
<feature type="transmembrane region" description="Helical" evidence="2">
    <location>
        <begin position="29"/>
        <end position="49"/>
    </location>
</feature>
<gene>
    <name evidence="3" type="ORF">C1H46_023854</name>
</gene>
<evidence type="ECO:0000313" key="3">
    <source>
        <dbReference type="EMBL" id="TQD90611.1"/>
    </source>
</evidence>
<accession>A0A540LVS5</accession>
<feature type="compositionally biased region" description="Polar residues" evidence="1">
    <location>
        <begin position="12"/>
        <end position="22"/>
    </location>
</feature>
<dbReference type="EMBL" id="VIEB01000447">
    <property type="protein sequence ID" value="TQD90611.1"/>
    <property type="molecule type" value="Genomic_DNA"/>
</dbReference>
<keyword evidence="2" id="KW-0472">Membrane</keyword>
<name>A0A540LVS5_MALBA</name>
<keyword evidence="4" id="KW-1185">Reference proteome</keyword>
<reference evidence="3 4" key="1">
    <citation type="journal article" date="2019" name="G3 (Bethesda)">
        <title>Sequencing of a Wild Apple (Malus baccata) Genome Unravels the Differences Between Cultivated and Wild Apple Species Regarding Disease Resistance and Cold Tolerance.</title>
        <authorList>
            <person name="Chen X."/>
        </authorList>
    </citation>
    <scope>NUCLEOTIDE SEQUENCE [LARGE SCALE GENOMIC DNA]</scope>
    <source>
        <strain evidence="4">cv. Shandingzi</strain>
        <tissue evidence="3">Leaves</tissue>
    </source>
</reference>
<dbReference type="AlphaFoldDB" id="A0A540LVS5"/>
<sequence>MTVPKRHPSRFSPGSTPPKSGTVKSVPHLLLQISALGFGVVALLLSVTFCTAARSLPVVVVATAAEPSLLLNRAPSFLFRVGPGLHAQPLRDLVHRQYKQIHYTARAAATHRRTLGCRASGHFSDSPLLSGRRPSQLWRLKEGVPGHRGVKITSQNREGNLLELGIKLDSGVAEIEIFVDSWGFMGKIFPTKPQNPKPKT</sequence>
<keyword evidence="2" id="KW-1133">Transmembrane helix</keyword>
<proteinExistence type="predicted"/>
<organism evidence="3 4">
    <name type="scientific">Malus baccata</name>
    <name type="common">Siberian crab apple</name>
    <name type="synonym">Pyrus baccata</name>
    <dbReference type="NCBI Taxonomy" id="106549"/>
    <lineage>
        <taxon>Eukaryota</taxon>
        <taxon>Viridiplantae</taxon>
        <taxon>Streptophyta</taxon>
        <taxon>Embryophyta</taxon>
        <taxon>Tracheophyta</taxon>
        <taxon>Spermatophyta</taxon>
        <taxon>Magnoliopsida</taxon>
        <taxon>eudicotyledons</taxon>
        <taxon>Gunneridae</taxon>
        <taxon>Pentapetalae</taxon>
        <taxon>rosids</taxon>
        <taxon>fabids</taxon>
        <taxon>Rosales</taxon>
        <taxon>Rosaceae</taxon>
        <taxon>Amygdaloideae</taxon>
        <taxon>Maleae</taxon>
        <taxon>Malus</taxon>
    </lineage>
</organism>
<evidence type="ECO:0000313" key="4">
    <source>
        <dbReference type="Proteomes" id="UP000315295"/>
    </source>
</evidence>
<keyword evidence="2" id="KW-0812">Transmembrane</keyword>